<keyword evidence="5 7" id="KW-1133">Transmembrane helix</keyword>
<dbReference type="PROSITE" id="PS50928">
    <property type="entry name" value="ABC_TM1"/>
    <property type="match status" value="1"/>
</dbReference>
<dbReference type="InterPro" id="IPR035906">
    <property type="entry name" value="MetI-like_sf"/>
</dbReference>
<keyword evidence="2 7" id="KW-0813">Transport</keyword>
<evidence type="ECO:0000256" key="7">
    <source>
        <dbReference type="RuleBase" id="RU363032"/>
    </source>
</evidence>
<feature type="transmembrane region" description="Helical" evidence="7">
    <location>
        <begin position="12"/>
        <end position="39"/>
    </location>
</feature>
<feature type="transmembrane region" description="Helical" evidence="7">
    <location>
        <begin position="183"/>
        <end position="209"/>
    </location>
</feature>
<reference evidence="9" key="1">
    <citation type="submission" date="2016-04" db="EMBL/GenBank/DDBJ databases">
        <title>Fast-growing isolate from the root nodules of Vavilovia formosa.</title>
        <authorList>
            <person name="Kimeklis A."/>
            <person name="Safronova V."/>
            <person name="Belimov A."/>
            <person name="Andronov E."/>
        </authorList>
    </citation>
    <scope>NUCLEOTIDE SEQUENCE [LARGE SCALE GENOMIC DNA]</scope>
    <source>
        <strain evidence="9">Vaf-46</strain>
    </source>
</reference>
<dbReference type="GO" id="GO:0005886">
    <property type="term" value="C:plasma membrane"/>
    <property type="evidence" value="ECO:0007669"/>
    <property type="project" value="UniProtKB-SubCell"/>
</dbReference>
<evidence type="ECO:0000256" key="1">
    <source>
        <dbReference type="ARBA" id="ARBA00004651"/>
    </source>
</evidence>
<dbReference type="SUPFAM" id="SSF161098">
    <property type="entry name" value="MetI-like"/>
    <property type="match status" value="1"/>
</dbReference>
<protein>
    <submittedName>
        <fullName evidence="9">ABC transporter permease</fullName>
    </submittedName>
</protein>
<sequence length="275" mass="30313">MSAGRSSFGLRFDWIGMLFACLLTLFIALPLIVVGTWAFTEVWRYPSVIPQQFGLRFWGQTLARGDVWDALFLSLRLTTTVTILSAAICLPAAYAFARMRFPGRNILFLSFLASHAFPKFGLLVAIAGIFLQLGLISTFWGVVLIQLVGTLMLMIWIPVAAFQNVDRRMEEAARDAGATPLRVFWSITLPQAGPTIAAALLLTFVGTFYETEGAWLIGAPQVRTMPVLMISFINNQIVVQYGAVLSVMLWVPSFIALMFARRVIGTGSFARGFGA</sequence>
<feature type="transmembrane region" description="Helical" evidence="7">
    <location>
        <begin position="238"/>
        <end position="260"/>
    </location>
</feature>
<comment type="caution">
    <text evidence="9">The sequence shown here is derived from an EMBL/GenBank/DDBJ whole genome shotgun (WGS) entry which is preliminary data.</text>
</comment>
<keyword evidence="6 7" id="KW-0472">Membrane</keyword>
<dbReference type="Gene3D" id="1.10.3720.10">
    <property type="entry name" value="MetI-like"/>
    <property type="match status" value="1"/>
</dbReference>
<dbReference type="eggNOG" id="COG1177">
    <property type="taxonomic scope" value="Bacteria"/>
</dbReference>
<keyword evidence="3" id="KW-1003">Cell membrane</keyword>
<dbReference type="AlphaFoldDB" id="A0A179BQ73"/>
<evidence type="ECO:0000256" key="4">
    <source>
        <dbReference type="ARBA" id="ARBA00022692"/>
    </source>
</evidence>
<comment type="subcellular location">
    <subcellularLocation>
        <location evidence="1 7">Cell membrane</location>
        <topology evidence="1 7">Multi-pass membrane protein</topology>
    </subcellularLocation>
</comment>
<dbReference type="Pfam" id="PF00528">
    <property type="entry name" value="BPD_transp_1"/>
    <property type="match status" value="1"/>
</dbReference>
<keyword evidence="4 7" id="KW-0812">Transmembrane</keyword>
<proteinExistence type="inferred from homology"/>
<evidence type="ECO:0000256" key="3">
    <source>
        <dbReference type="ARBA" id="ARBA00022475"/>
    </source>
</evidence>
<comment type="similarity">
    <text evidence="7">Belongs to the binding-protein-dependent transport system permease family.</text>
</comment>
<dbReference type="CDD" id="cd06261">
    <property type="entry name" value="TM_PBP2"/>
    <property type="match status" value="1"/>
</dbReference>
<dbReference type="PANTHER" id="PTHR32243:SF18">
    <property type="entry name" value="INNER MEMBRANE ABC TRANSPORTER PERMEASE PROTEIN YCJP"/>
    <property type="match status" value="1"/>
</dbReference>
<feature type="transmembrane region" description="Helical" evidence="7">
    <location>
        <begin position="139"/>
        <end position="162"/>
    </location>
</feature>
<evidence type="ECO:0000256" key="6">
    <source>
        <dbReference type="ARBA" id="ARBA00023136"/>
    </source>
</evidence>
<dbReference type="InterPro" id="IPR000515">
    <property type="entry name" value="MetI-like"/>
</dbReference>
<dbReference type="PANTHER" id="PTHR32243">
    <property type="entry name" value="MALTOSE TRANSPORT SYSTEM PERMEASE-RELATED"/>
    <property type="match status" value="1"/>
</dbReference>
<dbReference type="EMBL" id="LWBS01000294">
    <property type="protein sequence ID" value="OAP93164.1"/>
    <property type="molecule type" value="Genomic_DNA"/>
</dbReference>
<evidence type="ECO:0000256" key="2">
    <source>
        <dbReference type="ARBA" id="ARBA00022448"/>
    </source>
</evidence>
<evidence type="ECO:0000256" key="5">
    <source>
        <dbReference type="ARBA" id="ARBA00022989"/>
    </source>
</evidence>
<dbReference type="InterPro" id="IPR050901">
    <property type="entry name" value="BP-dep_ABC_trans_perm"/>
</dbReference>
<accession>A0A179BQ73</accession>
<evidence type="ECO:0000313" key="9">
    <source>
        <dbReference type="EMBL" id="OAP93164.1"/>
    </source>
</evidence>
<dbReference type="GO" id="GO:0055085">
    <property type="term" value="P:transmembrane transport"/>
    <property type="evidence" value="ECO:0007669"/>
    <property type="project" value="InterPro"/>
</dbReference>
<feature type="domain" description="ABC transmembrane type-1" evidence="8">
    <location>
        <begin position="71"/>
        <end position="260"/>
    </location>
</feature>
<gene>
    <name evidence="9" type="ORF">A4U53_25150</name>
</gene>
<feature type="transmembrane region" description="Helical" evidence="7">
    <location>
        <begin position="106"/>
        <end position="133"/>
    </location>
</feature>
<organism evidence="9">
    <name type="scientific">Rhizobium leguminosarum</name>
    <dbReference type="NCBI Taxonomy" id="384"/>
    <lineage>
        <taxon>Bacteria</taxon>
        <taxon>Pseudomonadati</taxon>
        <taxon>Pseudomonadota</taxon>
        <taxon>Alphaproteobacteria</taxon>
        <taxon>Hyphomicrobiales</taxon>
        <taxon>Rhizobiaceae</taxon>
        <taxon>Rhizobium/Agrobacterium group</taxon>
        <taxon>Rhizobium</taxon>
    </lineage>
</organism>
<evidence type="ECO:0000259" key="8">
    <source>
        <dbReference type="PROSITE" id="PS50928"/>
    </source>
</evidence>
<name>A0A179BQ73_RHILE</name>
<feature type="transmembrane region" description="Helical" evidence="7">
    <location>
        <begin position="70"/>
        <end position="94"/>
    </location>
</feature>